<dbReference type="PROSITE" id="PS51191">
    <property type="entry name" value="FEMABX"/>
    <property type="match status" value="1"/>
</dbReference>
<evidence type="ECO:0000256" key="4">
    <source>
        <dbReference type="ARBA" id="ARBA00022984"/>
    </source>
</evidence>
<dbReference type="PANTHER" id="PTHR36174">
    <property type="entry name" value="LIPID II:GLYCINE GLYCYLTRANSFERASE"/>
    <property type="match status" value="1"/>
</dbReference>
<keyword evidence="6" id="KW-0961">Cell wall biogenesis/degradation</keyword>
<organism evidence="7 8">
    <name type="scientific">Phoenicibacter congonensis</name>
    <dbReference type="NCBI Taxonomy" id="1944646"/>
    <lineage>
        <taxon>Bacteria</taxon>
        <taxon>Bacillati</taxon>
        <taxon>Actinomycetota</taxon>
        <taxon>Coriobacteriia</taxon>
        <taxon>Eggerthellales</taxon>
        <taxon>Eggerthellaceae</taxon>
        <taxon>Phoenicibacter</taxon>
    </lineage>
</organism>
<comment type="caution">
    <text evidence="7">The sequence shown here is derived from an EMBL/GenBank/DDBJ whole genome shotgun (WGS) entry which is preliminary data.</text>
</comment>
<reference evidence="7" key="1">
    <citation type="submission" date="2023-07" db="EMBL/GenBank/DDBJ databases">
        <title>Between Cages and Wild: Unraveling the Impact of Captivity on Animal Microbiomes and Antimicrobial Resistance.</title>
        <authorList>
            <person name="Schmartz G.P."/>
            <person name="Rehner J."/>
            <person name="Schuff M.J."/>
            <person name="Becker S.L."/>
            <person name="Kravczyk M."/>
            <person name="Gurevich A."/>
            <person name="Francke R."/>
            <person name="Mueller R."/>
            <person name="Keller V."/>
            <person name="Keller A."/>
        </authorList>
    </citation>
    <scope>NUCLEOTIDE SEQUENCE</scope>
    <source>
        <strain evidence="7">S12M_St_49</strain>
    </source>
</reference>
<dbReference type="Gene3D" id="3.40.630.30">
    <property type="match status" value="1"/>
</dbReference>
<keyword evidence="8" id="KW-1185">Reference proteome</keyword>
<evidence type="ECO:0000313" key="8">
    <source>
        <dbReference type="Proteomes" id="UP001168575"/>
    </source>
</evidence>
<dbReference type="GO" id="GO:0016755">
    <property type="term" value="F:aminoacyltransferase activity"/>
    <property type="evidence" value="ECO:0007669"/>
    <property type="project" value="InterPro"/>
</dbReference>
<dbReference type="EMBL" id="JAUMVS010000077">
    <property type="protein sequence ID" value="MDO4842008.1"/>
    <property type="molecule type" value="Genomic_DNA"/>
</dbReference>
<sequence length="323" mass="37251">MQRHFLQSDEWLSFQESQGNQTFSIKKENYEIYAVLKKTSMGNYIYCPYGPNLEDEEALAQAISDLKALAKQTNSFFVRVEPTLQIDAEKMKQLGFVKSFDLNPKATWVLDLDIDEKDLLKGIEKERTRYWRGREKRGMTIRVSKDPADVDILFEFLKACADENNWVGESKEYLIEELSQDFAMLYILELHKEADESSAENGEGECIPLAASLMFDDGETRFYGHSANSPEPAHRKLRANGVLLVQAILDAKAAGKKHFDFWGITLSEDKNHPWAGFTKFKKSFSGRPVIYTGTWDLPVNKVKFSTYQSLRKINRAFRRLLYH</sequence>
<evidence type="ECO:0000256" key="3">
    <source>
        <dbReference type="ARBA" id="ARBA00022960"/>
    </source>
</evidence>
<dbReference type="AlphaFoldDB" id="A0AA43U667"/>
<dbReference type="InterPro" id="IPR016181">
    <property type="entry name" value="Acyl_CoA_acyltransferase"/>
</dbReference>
<evidence type="ECO:0000256" key="5">
    <source>
        <dbReference type="ARBA" id="ARBA00023315"/>
    </source>
</evidence>
<protein>
    <submittedName>
        <fullName evidence="7">Peptidoglycan bridge formation glycyltransferase FemA/FemB family protein</fullName>
    </submittedName>
</protein>
<keyword evidence="4" id="KW-0573">Peptidoglycan synthesis</keyword>
<evidence type="ECO:0000256" key="1">
    <source>
        <dbReference type="ARBA" id="ARBA00009943"/>
    </source>
</evidence>
<keyword evidence="2" id="KW-0808">Transferase</keyword>
<dbReference type="GO" id="GO:0009252">
    <property type="term" value="P:peptidoglycan biosynthetic process"/>
    <property type="evidence" value="ECO:0007669"/>
    <property type="project" value="UniProtKB-KW"/>
</dbReference>
<accession>A0AA43U667</accession>
<name>A0AA43U667_9ACTN</name>
<dbReference type="Proteomes" id="UP001168575">
    <property type="component" value="Unassembled WGS sequence"/>
</dbReference>
<dbReference type="GO" id="GO:0008360">
    <property type="term" value="P:regulation of cell shape"/>
    <property type="evidence" value="ECO:0007669"/>
    <property type="project" value="UniProtKB-KW"/>
</dbReference>
<dbReference type="GO" id="GO:0071555">
    <property type="term" value="P:cell wall organization"/>
    <property type="evidence" value="ECO:0007669"/>
    <property type="project" value="UniProtKB-KW"/>
</dbReference>
<evidence type="ECO:0000313" key="7">
    <source>
        <dbReference type="EMBL" id="MDO4842008.1"/>
    </source>
</evidence>
<evidence type="ECO:0000256" key="6">
    <source>
        <dbReference type="ARBA" id="ARBA00023316"/>
    </source>
</evidence>
<dbReference type="SUPFAM" id="SSF55729">
    <property type="entry name" value="Acyl-CoA N-acyltransferases (Nat)"/>
    <property type="match status" value="2"/>
</dbReference>
<dbReference type="PANTHER" id="PTHR36174:SF1">
    <property type="entry name" value="LIPID II:GLYCINE GLYCYLTRANSFERASE"/>
    <property type="match status" value="1"/>
</dbReference>
<keyword evidence="3" id="KW-0133">Cell shape</keyword>
<evidence type="ECO:0000256" key="2">
    <source>
        <dbReference type="ARBA" id="ARBA00022679"/>
    </source>
</evidence>
<dbReference type="InterPro" id="IPR003447">
    <property type="entry name" value="FEMABX"/>
</dbReference>
<gene>
    <name evidence="7" type="ORF">Q3982_04950</name>
</gene>
<proteinExistence type="inferred from homology"/>
<dbReference type="Pfam" id="PF02388">
    <property type="entry name" value="FemAB"/>
    <property type="match status" value="2"/>
</dbReference>
<keyword evidence="5" id="KW-0012">Acyltransferase</keyword>
<comment type="similarity">
    <text evidence="1">Belongs to the FemABX family.</text>
</comment>
<dbReference type="InterPro" id="IPR050644">
    <property type="entry name" value="PG_Glycine_Bridge_Synth"/>
</dbReference>